<dbReference type="FunCoup" id="H2AN57">
    <property type="interactions" value="947"/>
</dbReference>
<dbReference type="InterPro" id="IPR009012">
    <property type="entry name" value="GrpE_head"/>
</dbReference>
<dbReference type="InterPro" id="IPR013805">
    <property type="entry name" value="GrpE_CC"/>
</dbReference>
<keyword evidence="5 6" id="KW-0143">Chaperone</keyword>
<evidence type="ECO:0000256" key="4">
    <source>
        <dbReference type="ARBA" id="ARBA00023128"/>
    </source>
</evidence>
<evidence type="ECO:0000256" key="5">
    <source>
        <dbReference type="ARBA" id="ARBA00023186"/>
    </source>
</evidence>
<protein>
    <recommendedName>
        <fullName evidence="6">GrpE protein homolog</fullName>
    </recommendedName>
</protein>
<dbReference type="RefSeq" id="XP_003954942.1">
    <property type="nucleotide sequence ID" value="XM_003954893.1"/>
</dbReference>
<dbReference type="PANTHER" id="PTHR21237">
    <property type="entry name" value="GRPE PROTEIN"/>
    <property type="match status" value="1"/>
</dbReference>
<dbReference type="FunFam" id="3.90.20.20:FF:000011">
    <property type="entry name" value="GrpE protein homolog"/>
    <property type="match status" value="1"/>
</dbReference>
<dbReference type="EMBL" id="HE650821">
    <property type="protein sequence ID" value="CCF55807.1"/>
    <property type="molecule type" value="Genomic_DNA"/>
</dbReference>
<sequence>MRAVSSTFLRTFQRGVFIPYAARSAPASATMVMRSNLISLPTGRFYSDSSKQEPKIEKKEEEVSNESALKEEQQNLKELQAKLDSKTKEAIELKDRLLRSVADFRNLQEVTKKDVEKAKNFALQKFAKDLLESVDNFGHALGAFKEDDLKKSKEIADLYTGVRMTRDVFESTLKKHGIQKVDPLGEVFDPNLHEATFQAPQKDKEPGTIFHVQQLGYTLNDRVIRPAKVGIVKGEDGN</sequence>
<dbReference type="OrthoDB" id="201635at2759"/>
<keyword evidence="3" id="KW-0809">Transit peptide</keyword>
<evidence type="ECO:0000256" key="7">
    <source>
        <dbReference type="RuleBase" id="RU004478"/>
    </source>
</evidence>
<dbReference type="STRING" id="1071382.H2AN57"/>
<dbReference type="HAMAP" id="MF_01151">
    <property type="entry name" value="GrpE"/>
    <property type="match status" value="1"/>
</dbReference>
<name>H2AN57_KAZAF</name>
<dbReference type="KEGG" id="kaf:KAFR_0A03720"/>
<evidence type="ECO:0000256" key="2">
    <source>
        <dbReference type="ARBA" id="ARBA00009054"/>
    </source>
</evidence>
<gene>
    <name evidence="9" type="primary">KAFR0A03720</name>
    <name evidence="9" type="ORF">KAFR_0A03720</name>
</gene>
<dbReference type="GO" id="GO:0030150">
    <property type="term" value="P:protein import into mitochondrial matrix"/>
    <property type="evidence" value="ECO:0007669"/>
    <property type="project" value="EnsemblFungi"/>
</dbReference>
<dbReference type="Pfam" id="PF01025">
    <property type="entry name" value="GrpE"/>
    <property type="match status" value="1"/>
</dbReference>
<keyword evidence="10" id="KW-1185">Reference proteome</keyword>
<reference evidence="9 10" key="1">
    <citation type="journal article" date="2011" name="Proc. Natl. Acad. Sci. U.S.A.">
        <title>Evolutionary erosion of yeast sex chromosomes by mating-type switching accidents.</title>
        <authorList>
            <person name="Gordon J.L."/>
            <person name="Armisen D."/>
            <person name="Proux-Wera E."/>
            <person name="Oheigeartaigh S.S."/>
            <person name="Byrne K.P."/>
            <person name="Wolfe K.H."/>
        </authorList>
    </citation>
    <scope>NUCLEOTIDE SEQUENCE [LARGE SCALE GENOMIC DNA]</scope>
    <source>
        <strain evidence="10">ATCC 22294 / BCRC 22015 / CBS 2517 / CECT 1963 / NBRC 1671 / NRRL Y-8276</strain>
    </source>
</reference>
<dbReference type="InterPro" id="IPR000740">
    <property type="entry name" value="GrpE"/>
</dbReference>
<dbReference type="eggNOG" id="KOG3003">
    <property type="taxonomic scope" value="Eukaryota"/>
</dbReference>
<dbReference type="Gene3D" id="3.90.20.20">
    <property type="match status" value="1"/>
</dbReference>
<evidence type="ECO:0000256" key="1">
    <source>
        <dbReference type="ARBA" id="ARBA00004305"/>
    </source>
</evidence>
<dbReference type="SUPFAM" id="SSF51064">
    <property type="entry name" value="Head domain of nucleotide exchange factor GrpE"/>
    <property type="match status" value="1"/>
</dbReference>
<dbReference type="GO" id="GO:0042026">
    <property type="term" value="P:protein refolding"/>
    <property type="evidence" value="ECO:0007669"/>
    <property type="project" value="EnsemblFungi"/>
</dbReference>
<keyword evidence="4 6" id="KW-0496">Mitochondrion</keyword>
<dbReference type="FunFam" id="2.30.22.10:FF:000002">
    <property type="entry name" value="GrpE protein homolog"/>
    <property type="match status" value="1"/>
</dbReference>
<evidence type="ECO:0000256" key="8">
    <source>
        <dbReference type="SAM" id="MobiDB-lite"/>
    </source>
</evidence>
<proteinExistence type="inferred from homology"/>
<organism evidence="9 10">
    <name type="scientific">Kazachstania africana (strain ATCC 22294 / BCRC 22015 / CBS 2517 / CECT 1963 / NBRC 1671 / NRRL Y-8276)</name>
    <name type="common">Yeast</name>
    <name type="synonym">Kluyveromyces africanus</name>
    <dbReference type="NCBI Taxonomy" id="1071382"/>
    <lineage>
        <taxon>Eukaryota</taxon>
        <taxon>Fungi</taxon>
        <taxon>Dikarya</taxon>
        <taxon>Ascomycota</taxon>
        <taxon>Saccharomycotina</taxon>
        <taxon>Saccharomycetes</taxon>
        <taxon>Saccharomycetales</taxon>
        <taxon>Saccharomycetaceae</taxon>
        <taxon>Kazachstania</taxon>
    </lineage>
</organism>
<evidence type="ECO:0000256" key="3">
    <source>
        <dbReference type="ARBA" id="ARBA00022946"/>
    </source>
</evidence>
<dbReference type="SUPFAM" id="SSF58014">
    <property type="entry name" value="Coiled-coil domain of nucleotide exchange factor GrpE"/>
    <property type="match status" value="1"/>
</dbReference>
<accession>H2AN57</accession>
<dbReference type="Gene3D" id="2.30.22.10">
    <property type="entry name" value="Head domain of nucleotide exchange factor GrpE"/>
    <property type="match status" value="1"/>
</dbReference>
<dbReference type="GO" id="GO:0001405">
    <property type="term" value="C:PAM complex, Tim23 associated import motor"/>
    <property type="evidence" value="ECO:0007669"/>
    <property type="project" value="EnsemblFungi"/>
</dbReference>
<dbReference type="GO" id="GO:0042803">
    <property type="term" value="F:protein homodimerization activity"/>
    <property type="evidence" value="ECO:0007669"/>
    <property type="project" value="InterPro"/>
</dbReference>
<dbReference type="GO" id="GO:0000774">
    <property type="term" value="F:adenyl-nucleotide exchange factor activity"/>
    <property type="evidence" value="ECO:0007669"/>
    <property type="project" value="EnsemblFungi"/>
</dbReference>
<dbReference type="PROSITE" id="PS01071">
    <property type="entry name" value="GRPE"/>
    <property type="match status" value="1"/>
</dbReference>
<dbReference type="InParanoid" id="H2AN57"/>
<dbReference type="AlphaFoldDB" id="H2AN57"/>
<dbReference type="PRINTS" id="PR00773">
    <property type="entry name" value="GRPEPROTEIN"/>
</dbReference>
<feature type="region of interest" description="Disordered" evidence="8">
    <location>
        <begin position="47"/>
        <end position="69"/>
    </location>
</feature>
<dbReference type="GeneID" id="13886037"/>
<dbReference type="HOGENOM" id="CLU_057217_0_0_1"/>
<comment type="function">
    <text evidence="6">Essential component of the PAM complex, a complex required for the translocation of transit peptide-containing proteins from the inner membrane into the mitochondrial matrix in an ATP-dependent manner.</text>
</comment>
<dbReference type="CDD" id="cd00446">
    <property type="entry name" value="GrpE"/>
    <property type="match status" value="1"/>
</dbReference>
<dbReference type="PANTHER" id="PTHR21237:SF23">
    <property type="entry name" value="GRPE PROTEIN HOMOLOG, MITOCHONDRIAL"/>
    <property type="match status" value="1"/>
</dbReference>
<comment type="subcellular location">
    <subcellularLocation>
        <location evidence="1 6">Mitochondrion matrix</location>
    </subcellularLocation>
</comment>
<dbReference type="GO" id="GO:0051087">
    <property type="term" value="F:protein-folding chaperone binding"/>
    <property type="evidence" value="ECO:0007669"/>
    <property type="project" value="InterPro"/>
</dbReference>
<evidence type="ECO:0000313" key="9">
    <source>
        <dbReference type="EMBL" id="CCF55807.1"/>
    </source>
</evidence>
<dbReference type="Proteomes" id="UP000005220">
    <property type="component" value="Chromosome 1"/>
</dbReference>
<dbReference type="GO" id="GO:0051082">
    <property type="term" value="F:unfolded protein binding"/>
    <property type="evidence" value="ECO:0007669"/>
    <property type="project" value="TreeGrafter"/>
</dbReference>
<comment type="similarity">
    <text evidence="2 7">Belongs to the GrpE family.</text>
</comment>
<evidence type="ECO:0000313" key="10">
    <source>
        <dbReference type="Proteomes" id="UP000005220"/>
    </source>
</evidence>
<feature type="compositionally biased region" description="Basic and acidic residues" evidence="8">
    <location>
        <begin position="50"/>
        <end position="69"/>
    </location>
</feature>
<evidence type="ECO:0000256" key="6">
    <source>
        <dbReference type="RuleBase" id="RU000640"/>
    </source>
</evidence>